<proteinExistence type="predicted"/>
<dbReference type="SUPFAM" id="SSF56235">
    <property type="entry name" value="N-terminal nucleophile aminohydrolases (Ntn hydrolases)"/>
    <property type="match status" value="1"/>
</dbReference>
<keyword evidence="3" id="KW-1185">Reference proteome</keyword>
<organism evidence="2 3">
    <name type="scientific">Micromonospora zhanjiangensis</name>
    <dbReference type="NCBI Taxonomy" id="1522057"/>
    <lineage>
        <taxon>Bacteria</taxon>
        <taxon>Bacillati</taxon>
        <taxon>Actinomycetota</taxon>
        <taxon>Actinomycetes</taxon>
        <taxon>Micromonosporales</taxon>
        <taxon>Micromonosporaceae</taxon>
        <taxon>Micromonospora</taxon>
    </lineage>
</organism>
<dbReference type="RefSeq" id="WP_377544203.1">
    <property type="nucleotide sequence ID" value="NZ_JBHSBN010000005.1"/>
</dbReference>
<feature type="domain" description="Putative peptidoglycan binding" evidence="1">
    <location>
        <begin position="209"/>
        <end position="279"/>
    </location>
</feature>
<gene>
    <name evidence="2" type="ORF">ACFOX0_10710</name>
</gene>
<dbReference type="PANTHER" id="PTHR39328">
    <property type="entry name" value="BLL2871 PROTEIN"/>
    <property type="match status" value="1"/>
</dbReference>
<evidence type="ECO:0000259" key="1">
    <source>
        <dbReference type="Pfam" id="PF08823"/>
    </source>
</evidence>
<accession>A0ABV8KK09</accession>
<evidence type="ECO:0000313" key="3">
    <source>
        <dbReference type="Proteomes" id="UP001595868"/>
    </source>
</evidence>
<dbReference type="InterPro" id="IPR029055">
    <property type="entry name" value="Ntn_hydrolases_N"/>
</dbReference>
<dbReference type="EMBL" id="JBHSBN010000005">
    <property type="protein sequence ID" value="MFC4106405.1"/>
    <property type="molecule type" value="Genomic_DNA"/>
</dbReference>
<dbReference type="Pfam" id="PF06267">
    <property type="entry name" value="DUF1028"/>
    <property type="match status" value="1"/>
</dbReference>
<dbReference type="PANTHER" id="PTHR39328:SF1">
    <property type="entry name" value="BLL2871 PROTEIN"/>
    <property type="match status" value="1"/>
</dbReference>
<sequence>MTFSIVARSDDGRLHGVAVASKFLAVGAAVPAAEAEVGALATQAYANLAYRPQGLALLRTGVSAAGVVAALTAADDGRPQRQLGVVGADGNGATFTGPACHDWAGGQAGAGWAAQGNILVGPQVVDAMRDAWLTGAGGPAFPARLVAALSAGDRAGGDRRGRQSAALLVVARGGGYGGSSDVLVDLRVDDHPDPVGELTRLLDMHALLFGKPDPDTLLDLTGELATEVAARLAAVGHPVRTDNPLRADALDAAMASWAGVENLEERLVPGRIDPVVLTHLRDRT</sequence>
<dbReference type="Pfam" id="PF08823">
    <property type="entry name" value="PG_binding_2"/>
    <property type="match status" value="1"/>
</dbReference>
<dbReference type="InterPro" id="IPR010430">
    <property type="entry name" value="DUF1028"/>
</dbReference>
<dbReference type="Proteomes" id="UP001595868">
    <property type="component" value="Unassembled WGS sequence"/>
</dbReference>
<evidence type="ECO:0000313" key="2">
    <source>
        <dbReference type="EMBL" id="MFC4106405.1"/>
    </source>
</evidence>
<protein>
    <submittedName>
        <fullName evidence="2">DUF1028 domain-containing protein</fullName>
    </submittedName>
</protein>
<name>A0ABV8KK09_9ACTN</name>
<dbReference type="Gene3D" id="3.60.20.10">
    <property type="entry name" value="Glutamine Phosphoribosylpyrophosphate, subunit 1, domain 1"/>
    <property type="match status" value="1"/>
</dbReference>
<dbReference type="InterPro" id="IPR014927">
    <property type="entry name" value="PG-bd_2"/>
</dbReference>
<reference evidence="3" key="1">
    <citation type="journal article" date="2019" name="Int. J. Syst. Evol. Microbiol.">
        <title>The Global Catalogue of Microorganisms (GCM) 10K type strain sequencing project: providing services to taxonomists for standard genome sequencing and annotation.</title>
        <authorList>
            <consortium name="The Broad Institute Genomics Platform"/>
            <consortium name="The Broad Institute Genome Sequencing Center for Infectious Disease"/>
            <person name="Wu L."/>
            <person name="Ma J."/>
        </authorList>
    </citation>
    <scope>NUCLEOTIDE SEQUENCE [LARGE SCALE GENOMIC DNA]</scope>
    <source>
        <strain evidence="3">2902at01</strain>
    </source>
</reference>
<comment type="caution">
    <text evidence="2">The sequence shown here is derived from an EMBL/GenBank/DDBJ whole genome shotgun (WGS) entry which is preliminary data.</text>
</comment>